<dbReference type="Pfam" id="PF00561">
    <property type="entry name" value="Abhydrolase_1"/>
    <property type="match status" value="1"/>
</dbReference>
<dbReference type="PANTHER" id="PTHR43798">
    <property type="entry name" value="MONOACYLGLYCEROL LIPASE"/>
    <property type="match status" value="1"/>
</dbReference>
<evidence type="ECO:0000259" key="2">
    <source>
        <dbReference type="Pfam" id="PF00561"/>
    </source>
</evidence>
<dbReference type="InterPro" id="IPR050266">
    <property type="entry name" value="AB_hydrolase_sf"/>
</dbReference>
<dbReference type="PANTHER" id="PTHR43798:SF24">
    <property type="entry name" value="CIS-3-ALKYL-4-ALKYLOXETAN-2-ONE DECARBOXYLASE"/>
    <property type="match status" value="1"/>
</dbReference>
<dbReference type="PRINTS" id="PR00111">
    <property type="entry name" value="ABHYDROLASE"/>
</dbReference>
<dbReference type="Proteomes" id="UP000198362">
    <property type="component" value="Unassembled WGS sequence"/>
</dbReference>
<dbReference type="AlphaFoldDB" id="A0A239P9H8"/>
<gene>
    <name evidence="4" type="ORF">SAMN05421812_115150</name>
</gene>
<feature type="region of interest" description="Disordered" evidence="1">
    <location>
        <begin position="1"/>
        <end position="32"/>
    </location>
</feature>
<keyword evidence="5" id="KW-1185">Reference proteome</keyword>
<feature type="domain" description="SnoaL-like" evidence="3">
    <location>
        <begin position="53"/>
        <end position="152"/>
    </location>
</feature>
<evidence type="ECO:0000313" key="5">
    <source>
        <dbReference type="Proteomes" id="UP000198362"/>
    </source>
</evidence>
<protein>
    <submittedName>
        <fullName evidence="4">Pimeloyl-ACP methyl ester carboxylesterase</fullName>
    </submittedName>
</protein>
<sequence>MLVAMPARRATSSSATSGPRSRKTATAASTSRCRLRTWSRTMPSEELMRTRLQSYLDALNARDADAAVALFAPGSTLEDPVGTGVADAHERLPRMFEQVPAGSRFTLDTPIRASHGAAAAMAFTLETVVDGTPVRVRSLDVMEFGDDGLITHMNAYTGPSDQEFDRPPAFEGFEHGYAVANGVRLHYEIGGEGEPLVLLDGFPRTTHALHGIMSELVKRYRVIAVDYRGQGGSDKPADGYDKKTMARDVYELVRGLGYDKVHIAGGDMGGMVAYTFAANHPEATAKLALWDAGPFGPSHATIASFPRSGAGNPWWYPLSHVDGLPAKLLAGRFRPLVDWAADHFAVHPEKITEADREVCARAYASPEAVTAAFATYGAYHQDIVDNATYPRLAMPVLCLGNSSTLPFLKSELADNFPDNAHYVTIDDTGHYIAEEQPEAVAAELEKFFG</sequence>
<dbReference type="Gene3D" id="3.10.450.50">
    <property type="match status" value="1"/>
</dbReference>
<organism evidence="4 5">
    <name type="scientific">Asanoa hainanensis</name>
    <dbReference type="NCBI Taxonomy" id="560556"/>
    <lineage>
        <taxon>Bacteria</taxon>
        <taxon>Bacillati</taxon>
        <taxon>Actinomycetota</taxon>
        <taxon>Actinomycetes</taxon>
        <taxon>Micromonosporales</taxon>
        <taxon>Micromonosporaceae</taxon>
        <taxon>Asanoa</taxon>
    </lineage>
</organism>
<dbReference type="InterPro" id="IPR000639">
    <property type="entry name" value="Epox_hydrolase-like"/>
</dbReference>
<dbReference type="InterPro" id="IPR000073">
    <property type="entry name" value="AB_hydrolase_1"/>
</dbReference>
<dbReference type="SUPFAM" id="SSF53474">
    <property type="entry name" value="alpha/beta-Hydrolases"/>
    <property type="match status" value="1"/>
</dbReference>
<dbReference type="GO" id="GO:0016020">
    <property type="term" value="C:membrane"/>
    <property type="evidence" value="ECO:0007669"/>
    <property type="project" value="TreeGrafter"/>
</dbReference>
<dbReference type="PRINTS" id="PR00412">
    <property type="entry name" value="EPOXHYDRLASE"/>
</dbReference>
<accession>A0A239P9H8</accession>
<evidence type="ECO:0000259" key="3">
    <source>
        <dbReference type="Pfam" id="PF12680"/>
    </source>
</evidence>
<dbReference type="Pfam" id="PF12680">
    <property type="entry name" value="SnoaL_2"/>
    <property type="match status" value="1"/>
</dbReference>
<dbReference type="InterPro" id="IPR029058">
    <property type="entry name" value="AB_hydrolase_fold"/>
</dbReference>
<dbReference type="Gene3D" id="3.40.50.1820">
    <property type="entry name" value="alpha/beta hydrolase"/>
    <property type="match status" value="1"/>
</dbReference>
<feature type="domain" description="AB hydrolase-1" evidence="2">
    <location>
        <begin position="195"/>
        <end position="318"/>
    </location>
</feature>
<feature type="compositionally biased region" description="Low complexity" evidence="1">
    <location>
        <begin position="1"/>
        <end position="19"/>
    </location>
</feature>
<dbReference type="InterPro" id="IPR037401">
    <property type="entry name" value="SnoaL-like"/>
</dbReference>
<dbReference type="InterPro" id="IPR032710">
    <property type="entry name" value="NTF2-like_dom_sf"/>
</dbReference>
<proteinExistence type="predicted"/>
<dbReference type="GO" id="GO:0003824">
    <property type="term" value="F:catalytic activity"/>
    <property type="evidence" value="ECO:0007669"/>
    <property type="project" value="InterPro"/>
</dbReference>
<evidence type="ECO:0000256" key="1">
    <source>
        <dbReference type="SAM" id="MobiDB-lite"/>
    </source>
</evidence>
<dbReference type="EMBL" id="FZPH01000015">
    <property type="protein sequence ID" value="SNT63592.1"/>
    <property type="molecule type" value="Genomic_DNA"/>
</dbReference>
<dbReference type="SUPFAM" id="SSF54427">
    <property type="entry name" value="NTF2-like"/>
    <property type="match status" value="1"/>
</dbReference>
<reference evidence="4 5" key="1">
    <citation type="submission" date="2017-06" db="EMBL/GenBank/DDBJ databases">
        <authorList>
            <person name="Kim H.J."/>
            <person name="Triplett B.A."/>
        </authorList>
    </citation>
    <scope>NUCLEOTIDE SEQUENCE [LARGE SCALE GENOMIC DNA]</scope>
    <source>
        <strain evidence="4 5">CGMCC 4.5593</strain>
    </source>
</reference>
<evidence type="ECO:0000313" key="4">
    <source>
        <dbReference type="EMBL" id="SNT63592.1"/>
    </source>
</evidence>
<name>A0A239P9H8_9ACTN</name>